<dbReference type="EMBL" id="KU885988">
    <property type="protein sequence ID" value="ANJ20724.1"/>
    <property type="molecule type" value="Genomic_DNA"/>
</dbReference>
<name>A0A191VYD7_9CAUD</name>
<gene>
    <name evidence="2" type="ORF">DSp06_gp67</name>
</gene>
<keyword evidence="3" id="KW-1185">Reference proteome</keyword>
<organism evidence="2 3">
    <name type="scientific">Dinoroseobacter phage DS-1410Ws-06</name>
    <dbReference type="NCBI Taxonomy" id="1815983"/>
    <lineage>
        <taxon>Viruses</taxon>
        <taxon>Duplodnaviria</taxon>
        <taxon>Heunggongvirae</taxon>
        <taxon>Uroviricota</taxon>
        <taxon>Caudoviricetes</taxon>
        <taxon>Schitoviridae</taxon>
        <taxon>Rhodovirinae</taxon>
        <taxon>Sanyabayvirus</taxon>
        <taxon>Sanyabayvirus DS1410Ws06</taxon>
    </lineage>
</organism>
<evidence type="ECO:0000256" key="1">
    <source>
        <dbReference type="SAM" id="MobiDB-lite"/>
    </source>
</evidence>
<protein>
    <submittedName>
        <fullName evidence="2">Uncharacterized protein</fullName>
    </submittedName>
</protein>
<accession>A0A191VYD7</accession>
<dbReference type="Proteomes" id="UP000259721">
    <property type="component" value="Segment"/>
</dbReference>
<evidence type="ECO:0000313" key="2">
    <source>
        <dbReference type="EMBL" id="ANJ20724.1"/>
    </source>
</evidence>
<evidence type="ECO:0000313" key="3">
    <source>
        <dbReference type="Proteomes" id="UP000259721"/>
    </source>
</evidence>
<sequence>MIGQREIIILVGTLAIIGGAFAYGVHKGTVWQAERYAEEKAELQEEIFDLAEDLSERAAEIRRLQAERQELINELENEALNAEGADAPGVATTGGLRRLERRWGPSPTATD</sequence>
<feature type="region of interest" description="Disordered" evidence="1">
    <location>
        <begin position="82"/>
        <end position="111"/>
    </location>
</feature>
<proteinExistence type="predicted"/>
<reference evidence="2 3" key="1">
    <citation type="journal article" date="2016" name="Curr. Microbiol.">
        <title>Characterization and Complete Genome Sequences of Three N4-Like Roseobacter Phages Isolated from the South China Sea.</title>
        <authorList>
            <person name="Li B."/>
            <person name="Zhang S."/>
            <person name="Long L."/>
            <person name="Huang S."/>
        </authorList>
    </citation>
    <scope>NUCLEOTIDE SEQUENCE [LARGE SCALE GENOMIC DNA]</scope>
</reference>